<protein>
    <submittedName>
        <fullName evidence="1">Uncharacterized protein</fullName>
    </submittedName>
</protein>
<gene>
    <name evidence="1" type="ORF">PCANC_26009</name>
</gene>
<keyword evidence="2" id="KW-1185">Reference proteome</keyword>
<organism evidence="1 2">
    <name type="scientific">Puccinia coronata f. sp. avenae</name>
    <dbReference type="NCBI Taxonomy" id="200324"/>
    <lineage>
        <taxon>Eukaryota</taxon>
        <taxon>Fungi</taxon>
        <taxon>Dikarya</taxon>
        <taxon>Basidiomycota</taxon>
        <taxon>Pucciniomycotina</taxon>
        <taxon>Pucciniomycetes</taxon>
        <taxon>Pucciniales</taxon>
        <taxon>Pucciniaceae</taxon>
        <taxon>Puccinia</taxon>
    </lineage>
</organism>
<name>A0A2N5TYG5_9BASI</name>
<dbReference type="EMBL" id="PGCJ01000374">
    <property type="protein sequence ID" value="PLW30553.1"/>
    <property type="molecule type" value="Genomic_DNA"/>
</dbReference>
<evidence type="ECO:0000313" key="1">
    <source>
        <dbReference type="EMBL" id="PLW30553.1"/>
    </source>
</evidence>
<reference evidence="1 2" key="1">
    <citation type="submission" date="2017-11" db="EMBL/GenBank/DDBJ databases">
        <title>De novo assembly and phasing of dikaryotic genomes from two isolates of Puccinia coronata f. sp. avenae, the causal agent of oat crown rust.</title>
        <authorList>
            <person name="Miller M.E."/>
            <person name="Zhang Y."/>
            <person name="Omidvar V."/>
            <person name="Sperschneider J."/>
            <person name="Schwessinger B."/>
            <person name="Raley C."/>
            <person name="Palmer J.M."/>
            <person name="Garnica D."/>
            <person name="Upadhyaya N."/>
            <person name="Rathjen J."/>
            <person name="Taylor J.M."/>
            <person name="Park R.F."/>
            <person name="Dodds P.N."/>
            <person name="Hirsch C.D."/>
            <person name="Kianian S.F."/>
            <person name="Figueroa M."/>
        </authorList>
    </citation>
    <scope>NUCLEOTIDE SEQUENCE [LARGE SCALE GENOMIC DNA]</scope>
    <source>
        <strain evidence="1">12NC29</strain>
    </source>
</reference>
<proteinExistence type="predicted"/>
<dbReference type="Proteomes" id="UP000235388">
    <property type="component" value="Unassembled WGS sequence"/>
</dbReference>
<sequence length="78" mass="8484">MVGIYLALAKSITVLRKKSLSVFTRPVQVLLDRGGVLFPGLLHLETVQRSGVGSTDEYPTLVKSVLHLGHDSLNPEQS</sequence>
<evidence type="ECO:0000313" key="2">
    <source>
        <dbReference type="Proteomes" id="UP000235388"/>
    </source>
</evidence>
<comment type="caution">
    <text evidence="1">The sequence shown here is derived from an EMBL/GenBank/DDBJ whole genome shotgun (WGS) entry which is preliminary data.</text>
</comment>
<dbReference type="AlphaFoldDB" id="A0A2N5TYG5"/>
<accession>A0A2N5TYG5</accession>